<feature type="region of interest" description="Disordered" evidence="1">
    <location>
        <begin position="24"/>
        <end position="53"/>
    </location>
</feature>
<reference evidence="2 3" key="1">
    <citation type="journal article" date="2007" name="Nature">
        <title>Evolution of genes and genomes on the Drosophila phylogeny.</title>
        <authorList>
            <consortium name="Drosophila 12 Genomes Consortium"/>
            <person name="Clark A.G."/>
            <person name="Eisen M.B."/>
            <person name="Smith D.R."/>
            <person name="Bergman C.M."/>
            <person name="Oliver B."/>
            <person name="Markow T.A."/>
            <person name="Kaufman T.C."/>
            <person name="Kellis M."/>
            <person name="Gelbart W."/>
            <person name="Iyer V.N."/>
            <person name="Pollard D.A."/>
            <person name="Sackton T.B."/>
            <person name="Larracuente A.M."/>
            <person name="Singh N.D."/>
            <person name="Abad J.P."/>
            <person name="Abt D.N."/>
            <person name="Adryan B."/>
            <person name="Aguade M."/>
            <person name="Akashi H."/>
            <person name="Anderson W.W."/>
            <person name="Aquadro C.F."/>
            <person name="Ardell D.H."/>
            <person name="Arguello R."/>
            <person name="Artieri C.G."/>
            <person name="Barbash D.A."/>
            <person name="Barker D."/>
            <person name="Barsanti P."/>
            <person name="Batterham P."/>
            <person name="Batzoglou S."/>
            <person name="Begun D."/>
            <person name="Bhutkar A."/>
            <person name="Blanco E."/>
            <person name="Bosak S.A."/>
            <person name="Bradley R.K."/>
            <person name="Brand A.D."/>
            <person name="Brent M.R."/>
            <person name="Brooks A.N."/>
            <person name="Brown R.H."/>
            <person name="Butlin R.K."/>
            <person name="Caggese C."/>
            <person name="Calvi B.R."/>
            <person name="Bernardo de Carvalho A."/>
            <person name="Caspi A."/>
            <person name="Castrezana S."/>
            <person name="Celniker S.E."/>
            <person name="Chang J.L."/>
            <person name="Chapple C."/>
            <person name="Chatterji S."/>
            <person name="Chinwalla A."/>
            <person name="Civetta A."/>
            <person name="Clifton S.W."/>
            <person name="Comeron J.M."/>
            <person name="Costello J.C."/>
            <person name="Coyne J.A."/>
            <person name="Daub J."/>
            <person name="David R.G."/>
            <person name="Delcher A.L."/>
            <person name="Delehaunty K."/>
            <person name="Do C.B."/>
            <person name="Ebling H."/>
            <person name="Edwards K."/>
            <person name="Eickbush T."/>
            <person name="Evans J.D."/>
            <person name="Filipski A."/>
            <person name="Findeiss S."/>
            <person name="Freyhult E."/>
            <person name="Fulton L."/>
            <person name="Fulton R."/>
            <person name="Garcia A.C."/>
            <person name="Gardiner A."/>
            <person name="Garfield D.A."/>
            <person name="Garvin B.E."/>
            <person name="Gibson G."/>
            <person name="Gilbert D."/>
            <person name="Gnerre S."/>
            <person name="Godfrey J."/>
            <person name="Good R."/>
            <person name="Gotea V."/>
            <person name="Gravely B."/>
            <person name="Greenberg A.J."/>
            <person name="Griffiths-Jones S."/>
            <person name="Gross S."/>
            <person name="Guigo R."/>
            <person name="Gustafson E.A."/>
            <person name="Haerty W."/>
            <person name="Hahn M.W."/>
            <person name="Halligan D.L."/>
            <person name="Halpern A.L."/>
            <person name="Halter G.M."/>
            <person name="Han M.V."/>
            <person name="Heger A."/>
            <person name="Hillier L."/>
            <person name="Hinrichs A.S."/>
            <person name="Holmes I."/>
            <person name="Hoskins R.A."/>
            <person name="Hubisz M.J."/>
            <person name="Hultmark D."/>
            <person name="Huntley M.A."/>
            <person name="Jaffe D.B."/>
            <person name="Jagadeeshan S."/>
            <person name="Jeck W.R."/>
            <person name="Johnson J."/>
            <person name="Jones C.D."/>
            <person name="Jordan W.C."/>
            <person name="Karpen G.H."/>
            <person name="Kataoka E."/>
            <person name="Keightley P.D."/>
            <person name="Kheradpour P."/>
            <person name="Kirkness E.F."/>
            <person name="Koerich L.B."/>
            <person name="Kristiansen K."/>
            <person name="Kudrna D."/>
            <person name="Kulathinal R.J."/>
            <person name="Kumar S."/>
            <person name="Kwok R."/>
            <person name="Lander E."/>
            <person name="Langley C.H."/>
            <person name="Lapoint R."/>
            <person name="Lazzaro B.P."/>
            <person name="Lee S.J."/>
            <person name="Levesque L."/>
            <person name="Li R."/>
            <person name="Lin C.F."/>
            <person name="Lin M.F."/>
            <person name="Lindblad-Toh K."/>
            <person name="Llopart A."/>
            <person name="Long M."/>
            <person name="Low L."/>
            <person name="Lozovsky E."/>
            <person name="Lu J."/>
            <person name="Luo M."/>
            <person name="Machado C.A."/>
            <person name="Makalowski W."/>
            <person name="Marzo M."/>
            <person name="Matsuda M."/>
            <person name="Matzkin L."/>
            <person name="McAllister B."/>
            <person name="McBride C.S."/>
            <person name="McKernan B."/>
            <person name="McKernan K."/>
            <person name="Mendez-Lago M."/>
            <person name="Minx P."/>
            <person name="Mollenhauer M.U."/>
            <person name="Montooth K."/>
            <person name="Mount S.M."/>
            <person name="Mu X."/>
            <person name="Myers E."/>
            <person name="Negre B."/>
            <person name="Newfeld S."/>
            <person name="Nielsen R."/>
            <person name="Noor M.A."/>
            <person name="O'Grady P."/>
            <person name="Pachter L."/>
            <person name="Papaceit M."/>
            <person name="Parisi M.J."/>
            <person name="Parisi M."/>
            <person name="Parts L."/>
            <person name="Pedersen J.S."/>
            <person name="Pesole G."/>
            <person name="Phillippy A.M."/>
            <person name="Ponting C.P."/>
            <person name="Pop M."/>
            <person name="Porcelli D."/>
            <person name="Powell J.R."/>
            <person name="Prohaska S."/>
            <person name="Pruitt K."/>
            <person name="Puig M."/>
            <person name="Quesneville H."/>
            <person name="Ram K.R."/>
            <person name="Rand D."/>
            <person name="Rasmussen M.D."/>
            <person name="Reed L.K."/>
            <person name="Reenan R."/>
            <person name="Reily A."/>
            <person name="Remington K.A."/>
            <person name="Rieger T.T."/>
            <person name="Ritchie M.G."/>
            <person name="Robin C."/>
            <person name="Rogers Y.H."/>
            <person name="Rohde C."/>
            <person name="Rozas J."/>
            <person name="Rubenfield M.J."/>
            <person name="Ruiz A."/>
            <person name="Russo S."/>
            <person name="Salzberg S.L."/>
            <person name="Sanchez-Gracia A."/>
            <person name="Saranga D.J."/>
            <person name="Sato H."/>
            <person name="Schaeffer S.W."/>
            <person name="Schatz M.C."/>
            <person name="Schlenke T."/>
            <person name="Schwartz R."/>
            <person name="Segarra C."/>
            <person name="Singh R.S."/>
            <person name="Sirot L."/>
            <person name="Sirota M."/>
            <person name="Sisneros N.B."/>
            <person name="Smith C.D."/>
            <person name="Smith T.F."/>
            <person name="Spieth J."/>
            <person name="Stage D.E."/>
            <person name="Stark A."/>
            <person name="Stephan W."/>
            <person name="Strausberg R.L."/>
            <person name="Strempel S."/>
            <person name="Sturgill D."/>
            <person name="Sutton G."/>
            <person name="Sutton G.G."/>
            <person name="Tao W."/>
            <person name="Teichmann S."/>
            <person name="Tobari Y.N."/>
            <person name="Tomimura Y."/>
            <person name="Tsolas J.M."/>
            <person name="Valente V.L."/>
            <person name="Venter E."/>
            <person name="Venter J.C."/>
            <person name="Vicario S."/>
            <person name="Vieira F.G."/>
            <person name="Vilella A.J."/>
            <person name="Villasante A."/>
            <person name="Walenz B."/>
            <person name="Wang J."/>
            <person name="Wasserman M."/>
            <person name="Watts T."/>
            <person name="Wilson D."/>
            <person name="Wilson R.K."/>
            <person name="Wing R.A."/>
            <person name="Wolfner M.F."/>
            <person name="Wong A."/>
            <person name="Wong G.K."/>
            <person name="Wu C.I."/>
            <person name="Wu G."/>
            <person name="Yamamoto D."/>
            <person name="Yang H.P."/>
            <person name="Yang S.P."/>
            <person name="Yorke J.A."/>
            <person name="Yoshida K."/>
            <person name="Zdobnov E."/>
            <person name="Zhang P."/>
            <person name="Zhang Y."/>
            <person name="Zimin A.V."/>
            <person name="Baldwin J."/>
            <person name="Abdouelleil A."/>
            <person name="Abdulkadir J."/>
            <person name="Abebe A."/>
            <person name="Abera B."/>
            <person name="Abreu J."/>
            <person name="Acer S.C."/>
            <person name="Aftuck L."/>
            <person name="Alexander A."/>
            <person name="An P."/>
            <person name="Anderson E."/>
            <person name="Anderson S."/>
            <person name="Arachi H."/>
            <person name="Azer M."/>
            <person name="Bachantsang P."/>
            <person name="Barry A."/>
            <person name="Bayul T."/>
            <person name="Berlin A."/>
            <person name="Bessette D."/>
            <person name="Bloom T."/>
            <person name="Blye J."/>
            <person name="Boguslavskiy L."/>
            <person name="Bonnet C."/>
            <person name="Boukhgalter B."/>
            <person name="Bourzgui I."/>
            <person name="Brown A."/>
            <person name="Cahill P."/>
            <person name="Channer S."/>
            <person name="Cheshatsang Y."/>
            <person name="Chuda L."/>
            <person name="Citroen M."/>
            <person name="Collymore A."/>
            <person name="Cooke P."/>
            <person name="Costello M."/>
            <person name="D'Aco K."/>
            <person name="Daza R."/>
            <person name="De Haan G."/>
            <person name="DeGray S."/>
            <person name="DeMaso C."/>
            <person name="Dhargay N."/>
            <person name="Dooley K."/>
            <person name="Dooley E."/>
            <person name="Doricent M."/>
            <person name="Dorje P."/>
            <person name="Dorjee K."/>
            <person name="Dupes A."/>
            <person name="Elong R."/>
            <person name="Falk J."/>
            <person name="Farina A."/>
            <person name="Faro S."/>
            <person name="Ferguson D."/>
            <person name="Fisher S."/>
            <person name="Foley C.D."/>
            <person name="Franke A."/>
            <person name="Friedrich D."/>
            <person name="Gadbois L."/>
            <person name="Gearin G."/>
            <person name="Gearin C.R."/>
            <person name="Giannoukos G."/>
            <person name="Goode T."/>
            <person name="Graham J."/>
            <person name="Grandbois E."/>
            <person name="Grewal S."/>
            <person name="Gyaltsen K."/>
            <person name="Hafez N."/>
            <person name="Hagos B."/>
            <person name="Hall J."/>
            <person name="Henson C."/>
            <person name="Hollinger A."/>
            <person name="Honan T."/>
            <person name="Huard M.D."/>
            <person name="Hughes L."/>
            <person name="Hurhula B."/>
            <person name="Husby M.E."/>
            <person name="Kamat A."/>
            <person name="Kanga B."/>
            <person name="Kashin S."/>
            <person name="Khazanovich D."/>
            <person name="Kisner P."/>
            <person name="Lance K."/>
            <person name="Lara M."/>
            <person name="Lee W."/>
            <person name="Lennon N."/>
            <person name="Letendre F."/>
            <person name="LeVine R."/>
            <person name="Lipovsky A."/>
            <person name="Liu X."/>
            <person name="Liu J."/>
            <person name="Liu S."/>
            <person name="Lokyitsang T."/>
            <person name="Lokyitsang Y."/>
            <person name="Lubonja R."/>
            <person name="Lui A."/>
            <person name="MacDonald P."/>
            <person name="Magnisalis V."/>
            <person name="Maru K."/>
            <person name="Matthews C."/>
            <person name="McCusker W."/>
            <person name="McDonough S."/>
            <person name="Mehta T."/>
            <person name="Meldrim J."/>
            <person name="Meneus L."/>
            <person name="Mihai O."/>
            <person name="Mihalev A."/>
            <person name="Mihova T."/>
            <person name="Mittelman R."/>
            <person name="Mlenga V."/>
            <person name="Montmayeur A."/>
            <person name="Mulrain L."/>
            <person name="Navidi A."/>
            <person name="Naylor J."/>
            <person name="Negash T."/>
            <person name="Nguyen T."/>
            <person name="Nguyen N."/>
            <person name="Nicol R."/>
            <person name="Norbu C."/>
            <person name="Norbu N."/>
            <person name="Novod N."/>
            <person name="O'Neill B."/>
            <person name="Osman S."/>
            <person name="Markiewicz E."/>
            <person name="Oyono O.L."/>
            <person name="Patti C."/>
            <person name="Phunkhang P."/>
            <person name="Pierre F."/>
            <person name="Priest M."/>
            <person name="Raghuraman S."/>
            <person name="Rege F."/>
            <person name="Reyes R."/>
            <person name="Rise C."/>
            <person name="Rogov P."/>
            <person name="Ross K."/>
            <person name="Ryan E."/>
            <person name="Settipalli S."/>
            <person name="Shea T."/>
            <person name="Sherpa N."/>
            <person name="Shi L."/>
            <person name="Shih D."/>
            <person name="Sparrow T."/>
            <person name="Spaulding J."/>
            <person name="Stalker J."/>
            <person name="Stange-Thomann N."/>
            <person name="Stavropoulos S."/>
            <person name="Stone C."/>
            <person name="Strader C."/>
            <person name="Tesfaye S."/>
            <person name="Thomson T."/>
            <person name="Thoulutsang Y."/>
            <person name="Thoulutsang D."/>
            <person name="Topham K."/>
            <person name="Topping I."/>
            <person name="Tsamla T."/>
            <person name="Vassiliev H."/>
            <person name="Vo A."/>
            <person name="Wangchuk T."/>
            <person name="Wangdi T."/>
            <person name="Weiand M."/>
            <person name="Wilkinson J."/>
            <person name="Wilson A."/>
            <person name="Yadav S."/>
            <person name="Young G."/>
            <person name="Yu Q."/>
            <person name="Zembek L."/>
            <person name="Zhong D."/>
            <person name="Zimmer A."/>
            <person name="Zwirko Z."/>
            <person name="Jaffe D.B."/>
            <person name="Alvarez P."/>
            <person name="Brockman W."/>
            <person name="Butler J."/>
            <person name="Chin C."/>
            <person name="Gnerre S."/>
            <person name="Grabherr M."/>
            <person name="Kleber M."/>
            <person name="Mauceli E."/>
            <person name="MacCallum I."/>
        </authorList>
    </citation>
    <scope>NUCLEOTIDE SEQUENCE [LARGE SCALE GENOMIC DNA]</scope>
    <source>
        <strain evidence="3">Tucson 14024-0371.13</strain>
    </source>
</reference>
<dbReference type="GeneID" id="6503921"/>
<dbReference type="KEGG" id="dan:6503921"/>
<accession>B3MR91</accession>
<feature type="region of interest" description="Disordered" evidence="1">
    <location>
        <begin position="81"/>
        <end position="109"/>
    </location>
</feature>
<dbReference type="OMA" id="LSTQWVT"/>
<organism evidence="2 3">
    <name type="scientific">Drosophila ananassae</name>
    <name type="common">Fruit fly</name>
    <dbReference type="NCBI Taxonomy" id="7217"/>
    <lineage>
        <taxon>Eukaryota</taxon>
        <taxon>Metazoa</taxon>
        <taxon>Ecdysozoa</taxon>
        <taxon>Arthropoda</taxon>
        <taxon>Hexapoda</taxon>
        <taxon>Insecta</taxon>
        <taxon>Pterygota</taxon>
        <taxon>Neoptera</taxon>
        <taxon>Endopterygota</taxon>
        <taxon>Diptera</taxon>
        <taxon>Brachycera</taxon>
        <taxon>Muscomorpha</taxon>
        <taxon>Ephydroidea</taxon>
        <taxon>Drosophilidae</taxon>
        <taxon>Drosophila</taxon>
        <taxon>Sophophora</taxon>
    </lineage>
</organism>
<evidence type="ECO:0000313" key="2">
    <source>
        <dbReference type="EMBL" id="EDV34296.1"/>
    </source>
</evidence>
<protein>
    <submittedName>
        <fullName evidence="2">Uncharacterized protein</fullName>
    </submittedName>
</protein>
<dbReference type="InParanoid" id="B3MR91"/>
<sequence length="336" mass="36931">MLPRRTLGCRPCRSWPDMSQRRFINRHRVPRPERQTGEALGEKSRKNPEPPAKKFLSTQWVTAKVKVRKTDNYPGSRLARSVALSRSEKPKAKVAPQVEDQHVDGPGVRGLMLQPKVRAAVARTNLLDDSQADTGIVTASSDSDITDPTDPTDSLDVTDPSDATEVLGTALDVMDALDITDHQDVTLSPEVVDTLNVMDNLKITDTPDTAAVLLDVADALDITDSLDITDTPDTAANLDGLVDLDEESMARLQDELSRYDASCQLRALQYEAIYRDSQALLEELRGISRGLDDLRLDVDTRMGSRTNLANSEADPSESWEDPAPDQQPNSPPQPPN</sequence>
<evidence type="ECO:0000313" key="3">
    <source>
        <dbReference type="Proteomes" id="UP000007801"/>
    </source>
</evidence>
<dbReference type="OrthoDB" id="10501214at2759"/>
<feature type="region of interest" description="Disordered" evidence="1">
    <location>
        <begin position="133"/>
        <end position="160"/>
    </location>
</feature>
<feature type="compositionally biased region" description="Acidic residues" evidence="1">
    <location>
        <begin position="314"/>
        <end position="323"/>
    </location>
</feature>
<gene>
    <name evidence="2" type="primary">Dana\GF21237</name>
    <name evidence="2" type="synonym">dana_GLEANR_4453</name>
    <name evidence="2" type="ORF">GF21237</name>
</gene>
<name>B3MR91_DROAN</name>
<proteinExistence type="predicted"/>
<dbReference type="Proteomes" id="UP000007801">
    <property type="component" value="Unassembled WGS sequence"/>
</dbReference>
<evidence type="ECO:0000256" key="1">
    <source>
        <dbReference type="SAM" id="MobiDB-lite"/>
    </source>
</evidence>
<feature type="compositionally biased region" description="Low complexity" evidence="1">
    <location>
        <begin position="138"/>
        <end position="160"/>
    </location>
</feature>
<dbReference type="EMBL" id="CH902622">
    <property type="protein sequence ID" value="EDV34296.1"/>
    <property type="molecule type" value="Genomic_DNA"/>
</dbReference>
<dbReference type="HOGENOM" id="CLU_827080_0_0_1"/>
<feature type="region of interest" description="Disordered" evidence="1">
    <location>
        <begin position="305"/>
        <end position="336"/>
    </location>
</feature>
<feature type="compositionally biased region" description="Basic and acidic residues" evidence="1">
    <location>
        <begin position="30"/>
        <end position="52"/>
    </location>
</feature>
<keyword evidence="3" id="KW-1185">Reference proteome</keyword>
<dbReference type="AlphaFoldDB" id="B3MR91"/>